<evidence type="ECO:0000256" key="15">
    <source>
        <dbReference type="SAM" id="Phobius"/>
    </source>
</evidence>
<keyword evidence="8" id="KW-0851">Voltage-gated channel</keyword>
<dbReference type="Proteomes" id="UP001189429">
    <property type="component" value="Unassembled WGS sequence"/>
</dbReference>
<feature type="transmembrane region" description="Helical" evidence="15">
    <location>
        <begin position="1173"/>
        <end position="1200"/>
    </location>
</feature>
<evidence type="ECO:0000256" key="7">
    <source>
        <dbReference type="ARBA" id="ARBA00022837"/>
    </source>
</evidence>
<evidence type="ECO:0000256" key="9">
    <source>
        <dbReference type="ARBA" id="ARBA00022989"/>
    </source>
</evidence>
<comment type="caution">
    <text evidence="17">The sequence shown here is derived from an EMBL/GenBank/DDBJ whole genome shotgun (WGS) entry which is preliminary data.</text>
</comment>
<feature type="domain" description="EF-hand" evidence="16">
    <location>
        <begin position="1224"/>
        <end position="1259"/>
    </location>
</feature>
<evidence type="ECO:0000259" key="16">
    <source>
        <dbReference type="PROSITE" id="PS50222"/>
    </source>
</evidence>
<evidence type="ECO:0000256" key="4">
    <source>
        <dbReference type="ARBA" id="ARBA00022568"/>
    </source>
</evidence>
<feature type="compositionally biased region" description="Basic and acidic residues" evidence="14">
    <location>
        <begin position="1"/>
        <end position="19"/>
    </location>
</feature>
<evidence type="ECO:0000313" key="18">
    <source>
        <dbReference type="Proteomes" id="UP001189429"/>
    </source>
</evidence>
<evidence type="ECO:0000256" key="5">
    <source>
        <dbReference type="ARBA" id="ARBA00022673"/>
    </source>
</evidence>
<comment type="subcellular location">
    <subcellularLocation>
        <location evidence="1">Membrane</location>
        <topology evidence="1">Multi-pass membrane protein</topology>
    </subcellularLocation>
</comment>
<keyword evidence="12" id="KW-0325">Glycoprotein</keyword>
<dbReference type="InterPro" id="IPR027359">
    <property type="entry name" value="Volt_channel_dom_sf"/>
</dbReference>
<dbReference type="SUPFAM" id="SSF81324">
    <property type="entry name" value="Voltage-gated potassium channels"/>
    <property type="match status" value="1"/>
</dbReference>
<dbReference type="InterPro" id="IPR005821">
    <property type="entry name" value="Ion_trans_dom"/>
</dbReference>
<organism evidence="17 18">
    <name type="scientific">Prorocentrum cordatum</name>
    <dbReference type="NCBI Taxonomy" id="2364126"/>
    <lineage>
        <taxon>Eukaryota</taxon>
        <taxon>Sar</taxon>
        <taxon>Alveolata</taxon>
        <taxon>Dinophyceae</taxon>
        <taxon>Prorocentrales</taxon>
        <taxon>Prorocentraceae</taxon>
        <taxon>Prorocentrum</taxon>
    </lineage>
</organism>
<feature type="transmembrane region" description="Helical" evidence="15">
    <location>
        <begin position="278"/>
        <end position="295"/>
    </location>
</feature>
<dbReference type="InterPro" id="IPR050599">
    <property type="entry name" value="VDCC_alpha-1_subunit"/>
</dbReference>
<keyword evidence="13" id="KW-0407">Ion channel</keyword>
<feature type="region of interest" description="Disordered" evidence="14">
    <location>
        <begin position="1"/>
        <end position="21"/>
    </location>
</feature>
<feature type="non-terminal residue" evidence="17">
    <location>
        <position position="1285"/>
    </location>
</feature>
<evidence type="ECO:0000256" key="10">
    <source>
        <dbReference type="ARBA" id="ARBA00023065"/>
    </source>
</evidence>
<dbReference type="PROSITE" id="PS50222">
    <property type="entry name" value="EF_HAND_2"/>
    <property type="match status" value="1"/>
</dbReference>
<feature type="transmembrane region" description="Helical" evidence="15">
    <location>
        <begin position="344"/>
        <end position="370"/>
    </location>
</feature>
<evidence type="ECO:0000256" key="6">
    <source>
        <dbReference type="ARBA" id="ARBA00022692"/>
    </source>
</evidence>
<protein>
    <recommendedName>
        <fullName evidence="16">EF-hand domain-containing protein</fullName>
    </recommendedName>
</protein>
<dbReference type="Pfam" id="PF00520">
    <property type="entry name" value="Ion_trans"/>
    <property type="match status" value="1"/>
</dbReference>
<keyword evidence="18" id="KW-1185">Reference proteome</keyword>
<evidence type="ECO:0000256" key="11">
    <source>
        <dbReference type="ARBA" id="ARBA00023136"/>
    </source>
</evidence>
<keyword evidence="5" id="KW-0107">Calcium channel</keyword>
<keyword evidence="2" id="KW-0813">Transport</keyword>
<evidence type="ECO:0000256" key="8">
    <source>
        <dbReference type="ARBA" id="ARBA00022882"/>
    </source>
</evidence>
<dbReference type="Gene3D" id="1.20.120.350">
    <property type="entry name" value="Voltage-gated potassium channels. Chain C"/>
    <property type="match status" value="1"/>
</dbReference>
<keyword evidence="4" id="KW-0109">Calcium transport</keyword>
<dbReference type="EMBL" id="CAUYUJ010007115">
    <property type="protein sequence ID" value="CAK0819638.1"/>
    <property type="molecule type" value="Genomic_DNA"/>
</dbReference>
<feature type="non-terminal residue" evidence="17">
    <location>
        <position position="1"/>
    </location>
</feature>
<keyword evidence="6 15" id="KW-0812">Transmembrane</keyword>
<evidence type="ECO:0000256" key="2">
    <source>
        <dbReference type="ARBA" id="ARBA00022448"/>
    </source>
</evidence>
<dbReference type="InterPro" id="IPR002048">
    <property type="entry name" value="EF_hand_dom"/>
</dbReference>
<evidence type="ECO:0000313" key="17">
    <source>
        <dbReference type="EMBL" id="CAK0819638.1"/>
    </source>
</evidence>
<sequence length="1285" mass="144071">DQGEPPKVRPPDEPSKESRVAAAEAALVDALVALHGELRGSLERMEALQRHWGDPLDERSALRRALRAELLAGLPAVGPDGTHVRGGAARRRWRSEHTSPEADRRRALSEAPIPDRTVPHRLPRGDTITSCTSIASRTETVTSDATSSAAVKSFPTGGSSVQVQRSRTSKTLSAWMSPAEIPEPPRALSDASGPLGRSRLLLWMLVHVHVKVFDAAIGLLIVANSICAGVETQCDLDGSAQCSKITHVLEHIFLVAFLLELIIRAVADGRSILQSPWFRFDAILVLIGVLSFWVVEPIIRTVMANGTTEVFGIISLVLVLRLLRLIRLVRALRLFQQFQEMWKIASGFMAALRTALSACVLIVLTVYVFACLGSGLITRNSSLHEDPATAELIQSHFPSLQAPKGNVVITKVDRSKGDAITRGTFQERKQANALARLHRLKWLEEHGRGRGEEARALRAKLDRALPHKDFDQMGSLSALARQQAVARLMADAEVRLRTLTEERREKRLEDWRSRVQSTQRKAHEWLKDFTPKDVMVKEGETTAQDTNEALGMLRRRWRKVWDREKPPAHRRREKLGQWLPMLPEQQWPKLSEQDVREGLRRQAGSSAGPDGWTGDELVDAMFASEAITNLLNEMEQAACVPDGWKQHRQAHLPKAVPEGGSNALSAEDYRPICAASAWYRLWATSRVRSEASRRWQDTWWDTDMVGAKKGFESHQATASSIVAANMDMYVTSWDYSLVFDMADPAIAGHALSELGLPSNIGNMLMSTWGDQRRWLQLAGCTLQEPQRVSSSLPHGDPWSPMALFAMLLAPLKQIKHNCEDIHVQLHIDDRTWESPSIITMLRAADYWTKWSETLGLKENEKKKQWLHRRPRQRRQLAEAGIDPASIHDAIDVLGVKITLGRSRKLSKKETRFRAQQDTIMALARVVSKRAHTLSDFAWVLPWTQKGSFAAEVSSHLKLTGWRPTAARWTWQHSGLENTPITLDHTSREWRPPRALGHVLREAWRHAQYDSFIKSKRRDAAIIRQSGIGYNPVRVKAVAQCYDENPGKAMRVLAGAVVSPMCIAIARRDPGLGECPWRGAPHGTLDHIAWECANVPGRPPVRPADVLQRRLFWPKGTKAARAVGETIFRWACTLDDLLLQERPLSMTTWYILTLARFANADSMSAVYTPMVERAWYLMFYFGLVWLIVTAAAGNLVIGVIVDTARVQGEYDQDFELAVQRKRNILESDQLVAVCEYLDPDGSGVIDETEFIDGIFTLVLQSVPIETTQILQMLRSQSGVLQSIERA</sequence>
<keyword evidence="7" id="KW-0106">Calcium</keyword>
<gene>
    <name evidence="17" type="ORF">PCOR1329_LOCUS21582</name>
</gene>
<keyword evidence="3" id="KW-0597">Phosphoprotein</keyword>
<evidence type="ECO:0000256" key="13">
    <source>
        <dbReference type="ARBA" id="ARBA00023303"/>
    </source>
</evidence>
<keyword evidence="9 15" id="KW-1133">Transmembrane helix</keyword>
<keyword evidence="10" id="KW-0406">Ion transport</keyword>
<feature type="region of interest" description="Disordered" evidence="14">
    <location>
        <begin position="79"/>
        <end position="109"/>
    </location>
</feature>
<dbReference type="InterPro" id="IPR018247">
    <property type="entry name" value="EF_Hand_1_Ca_BS"/>
</dbReference>
<dbReference type="PROSITE" id="PS00018">
    <property type="entry name" value="EF_HAND_1"/>
    <property type="match status" value="1"/>
</dbReference>
<accession>A0ABN9RMT9</accession>
<evidence type="ECO:0000256" key="14">
    <source>
        <dbReference type="SAM" id="MobiDB-lite"/>
    </source>
</evidence>
<dbReference type="PANTHER" id="PTHR45628">
    <property type="entry name" value="VOLTAGE-DEPENDENT CALCIUM CHANNEL TYPE A SUBUNIT ALPHA-1"/>
    <property type="match status" value="1"/>
</dbReference>
<feature type="transmembrane region" description="Helical" evidence="15">
    <location>
        <begin position="248"/>
        <end position="266"/>
    </location>
</feature>
<evidence type="ECO:0000256" key="12">
    <source>
        <dbReference type="ARBA" id="ARBA00023180"/>
    </source>
</evidence>
<evidence type="ECO:0000256" key="1">
    <source>
        <dbReference type="ARBA" id="ARBA00004141"/>
    </source>
</evidence>
<dbReference type="PANTHER" id="PTHR45628:SF7">
    <property type="entry name" value="VOLTAGE-DEPENDENT CALCIUM CHANNEL TYPE A SUBUNIT ALPHA-1"/>
    <property type="match status" value="1"/>
</dbReference>
<name>A0ABN9RMT9_9DINO</name>
<proteinExistence type="predicted"/>
<reference evidence="17" key="1">
    <citation type="submission" date="2023-10" db="EMBL/GenBank/DDBJ databases">
        <authorList>
            <person name="Chen Y."/>
            <person name="Shah S."/>
            <person name="Dougan E. K."/>
            <person name="Thang M."/>
            <person name="Chan C."/>
        </authorList>
    </citation>
    <scope>NUCLEOTIDE SEQUENCE [LARGE SCALE GENOMIC DNA]</scope>
</reference>
<evidence type="ECO:0000256" key="3">
    <source>
        <dbReference type="ARBA" id="ARBA00022553"/>
    </source>
</evidence>
<keyword evidence="11 15" id="KW-0472">Membrane</keyword>
<feature type="compositionally biased region" description="Basic and acidic residues" evidence="14">
    <location>
        <begin position="95"/>
        <end position="108"/>
    </location>
</feature>